<keyword evidence="5" id="KW-1133">Transmembrane helix</keyword>
<dbReference type="SUPFAM" id="SSF48403">
    <property type="entry name" value="Ankyrin repeat"/>
    <property type="match status" value="1"/>
</dbReference>
<keyword evidence="2 3" id="KW-0040">ANK repeat</keyword>
<keyword evidence="5" id="KW-0472">Membrane</keyword>
<accession>A0A0M0JM54</accession>
<keyword evidence="1" id="KW-0677">Repeat</keyword>
<gene>
    <name evidence="6" type="ORF">Ctob_001329</name>
</gene>
<evidence type="ECO:0000256" key="2">
    <source>
        <dbReference type="ARBA" id="ARBA00023043"/>
    </source>
</evidence>
<keyword evidence="5" id="KW-0812">Transmembrane</keyword>
<dbReference type="AlphaFoldDB" id="A0A0M0JM54"/>
<protein>
    <submittedName>
        <fullName evidence="6">Ankyrin repeat protein</fullName>
    </submittedName>
</protein>
<dbReference type="PANTHER" id="PTHR24198:SF165">
    <property type="entry name" value="ANKYRIN REPEAT-CONTAINING PROTEIN-RELATED"/>
    <property type="match status" value="1"/>
</dbReference>
<comment type="caution">
    <text evidence="6">The sequence shown here is derived from an EMBL/GenBank/DDBJ whole genome shotgun (WGS) entry which is preliminary data.</text>
</comment>
<dbReference type="OrthoDB" id="20872at2759"/>
<dbReference type="PRINTS" id="PR01415">
    <property type="entry name" value="ANKYRIN"/>
</dbReference>
<evidence type="ECO:0000256" key="3">
    <source>
        <dbReference type="PROSITE-ProRule" id="PRU00023"/>
    </source>
</evidence>
<evidence type="ECO:0000256" key="5">
    <source>
        <dbReference type="SAM" id="Phobius"/>
    </source>
</evidence>
<dbReference type="InterPro" id="IPR036770">
    <property type="entry name" value="Ankyrin_rpt-contain_sf"/>
</dbReference>
<dbReference type="PROSITE" id="PS50297">
    <property type="entry name" value="ANK_REP_REGION"/>
    <property type="match status" value="4"/>
</dbReference>
<dbReference type="EMBL" id="JWZX01002689">
    <property type="protein sequence ID" value="KOO27656.1"/>
    <property type="molecule type" value="Genomic_DNA"/>
</dbReference>
<feature type="repeat" description="ANK" evidence="3">
    <location>
        <begin position="44"/>
        <end position="76"/>
    </location>
</feature>
<proteinExistence type="predicted"/>
<dbReference type="InterPro" id="IPR002110">
    <property type="entry name" value="Ankyrin_rpt"/>
</dbReference>
<feature type="repeat" description="ANK" evidence="3">
    <location>
        <begin position="77"/>
        <end position="109"/>
    </location>
</feature>
<sequence length="591" mass="63091">MPEADPGSLVYTAAYHGNVRHLKKLLQRHAKELDSLLKWPHPHGGATAIYVACEFGHTDAVKLLLEAKAPPDQPREDGATPLYKACQDGKLDIVKLLLKHGAKVDQIDANQMTALWVACHQGHIELAKVLLEAKADPTFKVQEWTPIMLAEREQRNELQQAAALQAMGMQQQNPEVTRTHRFYRAATANDEKSVRRMLESEEVVDINAAPGEGGATALYAVCIQGNCSMAQLLLDARASPNIALKNGETALLAATTASRLDVARLLLEHSADVNACTAHGKTALMVACHKGDGAMARLLLDEGASTGEVLKGKGTALISAASVGQVDCVRMLLDEGNDESLSVRFQNRSALEWALHGSSENHRMCVALLKSAVAEIEGDVEDKSAKKKEKYNGTPSEGPMGVTAAAPSASESAASSKAAADPGVDTPMPTPPTAPTRKGAGAASAPNVPTVAPADAPASAPVNLGPGRTGRIELHEGDDPRKLAADLAKAHGLDASVEAKFGGLIEAGSHSHGDSVGLRARKPAAAAVEEEDNPFRVKRPDAPAWQLKWWRKEHTQFLYVVLAAIFFAVAIVGFVYYDDWRRNQEEIVKAA</sequence>
<dbReference type="SMART" id="SM00248">
    <property type="entry name" value="ANK"/>
    <property type="match status" value="9"/>
</dbReference>
<evidence type="ECO:0000256" key="1">
    <source>
        <dbReference type="ARBA" id="ARBA00022737"/>
    </source>
</evidence>
<dbReference type="Gene3D" id="1.25.40.20">
    <property type="entry name" value="Ankyrin repeat-containing domain"/>
    <property type="match status" value="2"/>
</dbReference>
<feature type="compositionally biased region" description="Low complexity" evidence="4">
    <location>
        <begin position="404"/>
        <end position="420"/>
    </location>
</feature>
<evidence type="ECO:0000256" key="4">
    <source>
        <dbReference type="SAM" id="MobiDB-lite"/>
    </source>
</evidence>
<keyword evidence="7" id="KW-1185">Reference proteome</keyword>
<feature type="compositionally biased region" description="Low complexity" evidence="4">
    <location>
        <begin position="445"/>
        <end position="462"/>
    </location>
</feature>
<feature type="repeat" description="ANK" evidence="3">
    <location>
        <begin position="246"/>
        <end position="278"/>
    </location>
</feature>
<dbReference type="PROSITE" id="PS50088">
    <property type="entry name" value="ANK_REPEAT"/>
    <property type="match status" value="4"/>
</dbReference>
<feature type="transmembrane region" description="Helical" evidence="5">
    <location>
        <begin position="557"/>
        <end position="577"/>
    </location>
</feature>
<reference evidence="7" key="1">
    <citation type="journal article" date="2015" name="PLoS Genet.">
        <title>Genome Sequence and Transcriptome Analyses of Chrysochromulina tobin: Metabolic Tools for Enhanced Algal Fitness in the Prominent Order Prymnesiales (Haptophyceae).</title>
        <authorList>
            <person name="Hovde B.T."/>
            <person name="Deodato C.R."/>
            <person name="Hunsperger H.M."/>
            <person name="Ryken S.A."/>
            <person name="Yost W."/>
            <person name="Jha R.K."/>
            <person name="Patterson J."/>
            <person name="Monnat R.J. Jr."/>
            <person name="Barlow S.B."/>
            <person name="Starkenburg S.R."/>
            <person name="Cattolico R.A."/>
        </authorList>
    </citation>
    <scope>NUCLEOTIDE SEQUENCE</scope>
    <source>
        <strain evidence="7">CCMP291</strain>
    </source>
</reference>
<evidence type="ECO:0000313" key="7">
    <source>
        <dbReference type="Proteomes" id="UP000037460"/>
    </source>
</evidence>
<evidence type="ECO:0000313" key="6">
    <source>
        <dbReference type="EMBL" id="KOO27656.1"/>
    </source>
</evidence>
<dbReference type="Pfam" id="PF12796">
    <property type="entry name" value="Ank_2"/>
    <property type="match status" value="2"/>
</dbReference>
<feature type="repeat" description="ANK" evidence="3">
    <location>
        <begin position="279"/>
        <end position="305"/>
    </location>
</feature>
<dbReference type="Pfam" id="PF00023">
    <property type="entry name" value="Ank"/>
    <property type="match status" value="1"/>
</dbReference>
<feature type="region of interest" description="Disordered" evidence="4">
    <location>
        <begin position="380"/>
        <end position="475"/>
    </location>
</feature>
<name>A0A0M0JM54_9EUKA</name>
<organism evidence="6 7">
    <name type="scientific">Chrysochromulina tobinii</name>
    <dbReference type="NCBI Taxonomy" id="1460289"/>
    <lineage>
        <taxon>Eukaryota</taxon>
        <taxon>Haptista</taxon>
        <taxon>Haptophyta</taxon>
        <taxon>Prymnesiophyceae</taxon>
        <taxon>Prymnesiales</taxon>
        <taxon>Chrysochromulinaceae</taxon>
        <taxon>Chrysochromulina</taxon>
    </lineage>
</organism>
<dbReference type="PANTHER" id="PTHR24198">
    <property type="entry name" value="ANKYRIN REPEAT AND PROTEIN KINASE DOMAIN-CONTAINING PROTEIN"/>
    <property type="match status" value="1"/>
</dbReference>
<dbReference type="Proteomes" id="UP000037460">
    <property type="component" value="Unassembled WGS sequence"/>
</dbReference>